<sequence length="458" mass="51311">MSVASWVKVCHLLALCVTLSFRCGLAAVSDTAGSALGDNDACTYTVVETMPEGLNFSSECPEHLSTFDAWRELINVSTSEIKIASFYWTLSDNLTAYPSSSLGAQIYHDLLHAGANRSIDIKITQNAPNRKFPNIDSQLLEEKGAAKVRNLNLTRLGHHGILHSKFWTVDGRHAYIGSANMDWSCVFSLSSFQVKEVGILMRNCSRIVNDLEKIFEVYWGMSDDNATLPITWSTNLSTSINSSSPARIDLDGSSTLTYISSAPPYFTAPGRTEDIDAIIDIISKAKQFVYVAVMNYLPIDYYSKTKRYWSVIDEALRRVAIENGVRVRLLVSKWKKNCIPCGWRLKNTASDLASKVYVQCASTKTYSVAIVIPAFTQEQRKIPYARVNHQKMMVTDTAAYIGTSNWEPNYFIETTGVGLVINQNSSDSIRGELKAIFERDWNSNFTYYVRPGNKRKCF</sequence>
<gene>
    <name evidence="1" type="ORF">HPB49_025451</name>
</gene>
<name>A0ACB8C6B5_DERSI</name>
<proteinExistence type="predicted"/>
<accession>A0ACB8C6B5</accession>
<reference evidence="1" key="1">
    <citation type="submission" date="2020-05" db="EMBL/GenBank/DDBJ databases">
        <title>Large-scale comparative analyses of tick genomes elucidate their genetic diversity and vector capacities.</title>
        <authorList>
            <person name="Jia N."/>
            <person name="Wang J."/>
            <person name="Shi W."/>
            <person name="Du L."/>
            <person name="Sun Y."/>
            <person name="Zhan W."/>
            <person name="Jiang J."/>
            <person name="Wang Q."/>
            <person name="Zhang B."/>
            <person name="Ji P."/>
            <person name="Sakyi L.B."/>
            <person name="Cui X."/>
            <person name="Yuan T."/>
            <person name="Jiang B."/>
            <person name="Yang W."/>
            <person name="Lam T.T.-Y."/>
            <person name="Chang Q."/>
            <person name="Ding S."/>
            <person name="Wang X."/>
            <person name="Zhu J."/>
            <person name="Ruan X."/>
            <person name="Zhao L."/>
            <person name="Wei J."/>
            <person name="Que T."/>
            <person name="Du C."/>
            <person name="Cheng J."/>
            <person name="Dai P."/>
            <person name="Han X."/>
            <person name="Huang E."/>
            <person name="Gao Y."/>
            <person name="Liu J."/>
            <person name="Shao H."/>
            <person name="Ye R."/>
            <person name="Li L."/>
            <person name="Wei W."/>
            <person name="Wang X."/>
            <person name="Wang C."/>
            <person name="Yang T."/>
            <person name="Huo Q."/>
            <person name="Li W."/>
            <person name="Guo W."/>
            <person name="Chen H."/>
            <person name="Zhou L."/>
            <person name="Ni X."/>
            <person name="Tian J."/>
            <person name="Zhou Y."/>
            <person name="Sheng Y."/>
            <person name="Liu T."/>
            <person name="Pan Y."/>
            <person name="Xia L."/>
            <person name="Li J."/>
            <person name="Zhao F."/>
            <person name="Cao W."/>
        </authorList>
    </citation>
    <scope>NUCLEOTIDE SEQUENCE</scope>
    <source>
        <strain evidence="1">Dsil-2018</strain>
    </source>
</reference>
<dbReference type="Proteomes" id="UP000821865">
    <property type="component" value="Chromosome 9"/>
</dbReference>
<organism evidence="1 2">
    <name type="scientific">Dermacentor silvarum</name>
    <name type="common">Tick</name>
    <dbReference type="NCBI Taxonomy" id="543639"/>
    <lineage>
        <taxon>Eukaryota</taxon>
        <taxon>Metazoa</taxon>
        <taxon>Ecdysozoa</taxon>
        <taxon>Arthropoda</taxon>
        <taxon>Chelicerata</taxon>
        <taxon>Arachnida</taxon>
        <taxon>Acari</taxon>
        <taxon>Parasitiformes</taxon>
        <taxon>Ixodida</taxon>
        <taxon>Ixodoidea</taxon>
        <taxon>Ixodidae</taxon>
        <taxon>Rhipicephalinae</taxon>
        <taxon>Dermacentor</taxon>
    </lineage>
</organism>
<comment type="caution">
    <text evidence="1">The sequence shown here is derived from an EMBL/GenBank/DDBJ whole genome shotgun (WGS) entry which is preliminary data.</text>
</comment>
<keyword evidence="2" id="KW-1185">Reference proteome</keyword>
<dbReference type="EMBL" id="CM023478">
    <property type="protein sequence ID" value="KAH7934399.1"/>
    <property type="molecule type" value="Genomic_DNA"/>
</dbReference>
<evidence type="ECO:0000313" key="2">
    <source>
        <dbReference type="Proteomes" id="UP000821865"/>
    </source>
</evidence>
<protein>
    <submittedName>
        <fullName evidence="1">Uncharacterized protein</fullName>
    </submittedName>
</protein>
<evidence type="ECO:0000313" key="1">
    <source>
        <dbReference type="EMBL" id="KAH7934399.1"/>
    </source>
</evidence>